<proteinExistence type="predicted"/>
<reference evidence="1 2" key="1">
    <citation type="submission" date="2017-12" db="EMBL/GenBank/DDBJ databases">
        <title>Phylogenetic diversity of female urinary microbiome.</title>
        <authorList>
            <person name="Thomas-White K."/>
            <person name="Wolfe A.J."/>
        </authorList>
    </citation>
    <scope>NUCLEOTIDE SEQUENCE [LARGE SCALE GENOMIC DNA]</scope>
    <source>
        <strain evidence="1 2">UMB0064</strain>
    </source>
</reference>
<name>A0A2I1M1K1_9BIFI</name>
<protein>
    <submittedName>
        <fullName evidence="1">Uncharacterized protein</fullName>
    </submittedName>
</protein>
<accession>A0A2I1M1K1</accession>
<gene>
    <name evidence="1" type="ORF">CYJ32_07665</name>
</gene>
<comment type="caution">
    <text evidence="1">The sequence shown here is derived from an EMBL/GenBank/DDBJ whole genome shotgun (WGS) entry which is preliminary data.</text>
</comment>
<dbReference type="Proteomes" id="UP000242263">
    <property type="component" value="Unassembled WGS sequence"/>
</dbReference>
<organism evidence="1 2">
    <name type="scientific">Alloscardovia omnicolens</name>
    <dbReference type="NCBI Taxonomy" id="419015"/>
    <lineage>
        <taxon>Bacteria</taxon>
        <taxon>Bacillati</taxon>
        <taxon>Actinomycetota</taxon>
        <taxon>Actinomycetes</taxon>
        <taxon>Bifidobacteriales</taxon>
        <taxon>Bifidobacteriaceae</taxon>
        <taxon>Alloscardovia</taxon>
    </lineage>
</organism>
<sequence length="151" mass="17233">MRDIDYIPRMVDAIHFRVETSTGVKEFTLPCCELSESVGMALDGRGDYVDRLGDLAEVDDGFKLLLETWRLLGDLSVKAVEDTSGVGVELEDFVDQSYDLLRDKVQAYLDSKQDNMPLLATWLGALLDCQRYTFEFVQADFNYCDHPIYWA</sequence>
<dbReference type="RefSeq" id="WP_101541620.1">
    <property type="nucleotide sequence ID" value="NZ_PKGU01000007.1"/>
</dbReference>
<dbReference type="EMBL" id="PKGU01000007">
    <property type="protein sequence ID" value="PKZ14008.1"/>
    <property type="molecule type" value="Genomic_DNA"/>
</dbReference>
<evidence type="ECO:0000313" key="1">
    <source>
        <dbReference type="EMBL" id="PKZ14008.1"/>
    </source>
</evidence>
<evidence type="ECO:0000313" key="2">
    <source>
        <dbReference type="Proteomes" id="UP000242263"/>
    </source>
</evidence>
<dbReference type="AlphaFoldDB" id="A0A2I1M1K1"/>